<evidence type="ECO:0000256" key="3">
    <source>
        <dbReference type="ARBA" id="ARBA00022833"/>
    </source>
</evidence>
<dbReference type="Proteomes" id="UP000053029">
    <property type="component" value="Unassembled WGS sequence"/>
</dbReference>
<evidence type="ECO:0000256" key="2">
    <source>
        <dbReference type="ARBA" id="ARBA00022771"/>
    </source>
</evidence>
<evidence type="ECO:0000313" key="6">
    <source>
        <dbReference type="Proteomes" id="UP000053029"/>
    </source>
</evidence>
<dbReference type="InterPro" id="IPR027377">
    <property type="entry name" value="ZAR1/RTP1-5-like_Znf-3CxxC"/>
</dbReference>
<reference evidence="5 6" key="1">
    <citation type="submission" date="2015-01" db="EMBL/GenBank/DDBJ databases">
        <title>The Genome Sequence of Fonsecaea pedrosoi CBS 271.37.</title>
        <authorList>
            <consortium name="The Broad Institute Genomics Platform"/>
            <person name="Cuomo C."/>
            <person name="de Hoog S."/>
            <person name="Gorbushina A."/>
            <person name="Stielow B."/>
            <person name="Teixiera M."/>
            <person name="Abouelleil A."/>
            <person name="Chapman S.B."/>
            <person name="Priest M."/>
            <person name="Young S.K."/>
            <person name="Wortman J."/>
            <person name="Nusbaum C."/>
            <person name="Birren B."/>
        </authorList>
    </citation>
    <scope>NUCLEOTIDE SEQUENCE [LARGE SCALE GENOMIC DNA]</scope>
    <source>
        <strain evidence="5 6">CBS 271.37</strain>
    </source>
</reference>
<name>A0A0D2GW06_9EURO</name>
<keyword evidence="6" id="KW-1185">Reference proteome</keyword>
<dbReference type="AlphaFoldDB" id="A0A0D2GW06"/>
<accession>A0A0D2GW06</accession>
<dbReference type="GO" id="GO:0008270">
    <property type="term" value="F:zinc ion binding"/>
    <property type="evidence" value="ECO:0007669"/>
    <property type="project" value="UniProtKB-KW"/>
</dbReference>
<dbReference type="VEuPathDB" id="FungiDB:Z517_00563"/>
<gene>
    <name evidence="5" type="ORF">Z517_00563</name>
</gene>
<dbReference type="EMBL" id="KN846969">
    <property type="protein sequence ID" value="KIW85173.1"/>
    <property type="molecule type" value="Genomic_DNA"/>
</dbReference>
<keyword evidence="1" id="KW-0479">Metal-binding</keyword>
<feature type="domain" description="3CxxC-type" evidence="4">
    <location>
        <begin position="54"/>
        <end position="153"/>
    </location>
</feature>
<dbReference type="HOGENOM" id="CLU_089692_1_0_1"/>
<evidence type="ECO:0000313" key="5">
    <source>
        <dbReference type="EMBL" id="KIW85173.1"/>
    </source>
</evidence>
<dbReference type="Pfam" id="PF13695">
    <property type="entry name" value="Zn_ribbon_3CxxC"/>
    <property type="match status" value="1"/>
</dbReference>
<evidence type="ECO:0000256" key="1">
    <source>
        <dbReference type="ARBA" id="ARBA00022723"/>
    </source>
</evidence>
<proteinExistence type="predicted"/>
<keyword evidence="2" id="KW-0863">Zinc-finger</keyword>
<evidence type="ECO:0000259" key="4">
    <source>
        <dbReference type="SMART" id="SM01328"/>
    </source>
</evidence>
<protein>
    <recommendedName>
        <fullName evidence="4">3CxxC-type domain-containing protein</fullName>
    </recommendedName>
</protein>
<dbReference type="OrthoDB" id="8121437at2759"/>
<dbReference type="SMART" id="SM01328">
    <property type="entry name" value="zf-3CxxC"/>
    <property type="match status" value="1"/>
</dbReference>
<dbReference type="GeneID" id="25300053"/>
<sequence>MGNNSAKPKRKMKTSFMYPALHDEVVKAVSHNVPSTWFCETNSDRDANNEWQTHIKGRFRGRKNACCKDGWTSKKVAILIRGYMDNGYNAEVFNQRCRTCNQLGILILDKKSYVERVAYRIQVWAGIEMERPPYASKPGKPHETEYCEGCKRGVCRGSG</sequence>
<keyword evidence="3" id="KW-0862">Zinc</keyword>
<organism evidence="5 6">
    <name type="scientific">Fonsecaea pedrosoi CBS 271.37</name>
    <dbReference type="NCBI Taxonomy" id="1442368"/>
    <lineage>
        <taxon>Eukaryota</taxon>
        <taxon>Fungi</taxon>
        <taxon>Dikarya</taxon>
        <taxon>Ascomycota</taxon>
        <taxon>Pezizomycotina</taxon>
        <taxon>Eurotiomycetes</taxon>
        <taxon>Chaetothyriomycetidae</taxon>
        <taxon>Chaetothyriales</taxon>
        <taxon>Herpotrichiellaceae</taxon>
        <taxon>Fonsecaea</taxon>
    </lineage>
</organism>
<dbReference type="RefSeq" id="XP_013288981.1">
    <property type="nucleotide sequence ID" value="XM_013433527.1"/>
</dbReference>